<feature type="compositionally biased region" description="Basic and acidic residues" evidence="1">
    <location>
        <begin position="445"/>
        <end position="475"/>
    </location>
</feature>
<name>A0A401KHD1_ASPAW</name>
<dbReference type="AlphaFoldDB" id="A0A401KHD1"/>
<dbReference type="Pfam" id="PF12243">
    <property type="entry name" value="CTK3"/>
    <property type="match status" value="1"/>
</dbReference>
<evidence type="ECO:0000256" key="1">
    <source>
        <dbReference type="SAM" id="MobiDB-lite"/>
    </source>
</evidence>
<dbReference type="GO" id="GO:0070692">
    <property type="term" value="C:CTDK-1 complex"/>
    <property type="evidence" value="ECO:0007669"/>
    <property type="project" value="InterPro"/>
</dbReference>
<dbReference type="InterPro" id="IPR042326">
    <property type="entry name" value="Ctk3"/>
</dbReference>
<reference evidence="3 4" key="1">
    <citation type="submission" date="2016-09" db="EMBL/GenBank/DDBJ databases">
        <title>Aspergillus awamori IFM 58123T.</title>
        <authorList>
            <person name="Kusuya Y."/>
            <person name="Shimizu M."/>
            <person name="Takahashi H."/>
            <person name="Yaguchi T."/>
        </authorList>
    </citation>
    <scope>NUCLEOTIDE SEQUENCE [LARGE SCALE GENOMIC DNA]</scope>
    <source>
        <strain evidence="3 4">IFM 58123</strain>
    </source>
</reference>
<feature type="domain" description="CID" evidence="2">
    <location>
        <begin position="4"/>
        <end position="139"/>
    </location>
</feature>
<dbReference type="InterPro" id="IPR006569">
    <property type="entry name" value="CID_dom"/>
</dbReference>
<dbReference type="Gene3D" id="1.25.40.90">
    <property type="match status" value="1"/>
</dbReference>
<keyword evidence="3" id="KW-0808">Transferase</keyword>
<feature type="compositionally biased region" description="Polar residues" evidence="1">
    <location>
        <begin position="590"/>
        <end position="607"/>
    </location>
</feature>
<feature type="region of interest" description="Disordered" evidence="1">
    <location>
        <begin position="147"/>
        <end position="214"/>
    </location>
</feature>
<evidence type="ECO:0000313" key="3">
    <source>
        <dbReference type="EMBL" id="GCB18651.1"/>
    </source>
</evidence>
<dbReference type="FunFam" id="1.25.40.90:FF:000032">
    <property type="entry name" value="CTD kinase subunit gamma"/>
    <property type="match status" value="1"/>
</dbReference>
<dbReference type="EMBL" id="BDHI01000001">
    <property type="protein sequence ID" value="GCB18651.1"/>
    <property type="molecule type" value="Genomic_DNA"/>
</dbReference>
<feature type="compositionally biased region" description="Polar residues" evidence="1">
    <location>
        <begin position="350"/>
        <end position="362"/>
    </location>
</feature>
<accession>A0A401KHD1</accession>
<dbReference type="Pfam" id="PF08297">
    <property type="entry name" value="U3_snoRNA_assoc"/>
    <property type="match status" value="1"/>
</dbReference>
<dbReference type="Proteomes" id="UP000286921">
    <property type="component" value="Unassembled WGS sequence"/>
</dbReference>
<dbReference type="GO" id="GO:0030515">
    <property type="term" value="F:snoRNA binding"/>
    <property type="evidence" value="ECO:0007669"/>
    <property type="project" value="InterPro"/>
</dbReference>
<dbReference type="InterPro" id="IPR008942">
    <property type="entry name" value="ENTH_VHS"/>
</dbReference>
<dbReference type="GO" id="GO:0006364">
    <property type="term" value="P:rRNA processing"/>
    <property type="evidence" value="ECO:0007669"/>
    <property type="project" value="InterPro"/>
</dbReference>
<evidence type="ECO:0000259" key="2">
    <source>
        <dbReference type="PROSITE" id="PS51391"/>
    </source>
</evidence>
<feature type="region of interest" description="Disordered" evidence="1">
    <location>
        <begin position="261"/>
        <end position="624"/>
    </location>
</feature>
<dbReference type="InterPro" id="IPR013268">
    <property type="entry name" value="UTP16"/>
</dbReference>
<proteinExistence type="predicted"/>
<dbReference type="GO" id="GO:0032786">
    <property type="term" value="P:positive regulation of DNA-templated transcription, elongation"/>
    <property type="evidence" value="ECO:0007669"/>
    <property type="project" value="InterPro"/>
</dbReference>
<keyword evidence="4" id="KW-1185">Reference proteome</keyword>
<organism evidence="3 4">
    <name type="scientific">Aspergillus awamori</name>
    <name type="common">Black koji mold</name>
    <dbReference type="NCBI Taxonomy" id="105351"/>
    <lineage>
        <taxon>Eukaryota</taxon>
        <taxon>Fungi</taxon>
        <taxon>Dikarya</taxon>
        <taxon>Ascomycota</taxon>
        <taxon>Pezizomycotina</taxon>
        <taxon>Eurotiomycetes</taxon>
        <taxon>Eurotiomycetidae</taxon>
        <taxon>Eurotiales</taxon>
        <taxon>Aspergillaceae</taxon>
        <taxon>Aspergillus</taxon>
    </lineage>
</organism>
<feature type="compositionally biased region" description="Polar residues" evidence="1">
    <location>
        <begin position="495"/>
        <end position="505"/>
    </location>
</feature>
<comment type="caution">
    <text evidence="3">The sequence shown here is derived from an EMBL/GenBank/DDBJ whole genome shotgun (WGS) entry which is preliminary data.</text>
</comment>
<feature type="compositionally biased region" description="Basic and acidic residues" evidence="1">
    <location>
        <begin position="548"/>
        <end position="562"/>
    </location>
</feature>
<dbReference type="PANTHER" id="PTHR28291:SF1">
    <property type="entry name" value="CTD KINASE SUBUNIT GAMMA"/>
    <property type="match status" value="1"/>
</dbReference>
<dbReference type="GO" id="GO:0045943">
    <property type="term" value="P:positive regulation of transcription by RNA polymerase I"/>
    <property type="evidence" value="ECO:0007669"/>
    <property type="project" value="TreeGrafter"/>
</dbReference>
<dbReference type="STRING" id="105351.A0A401KHD1"/>
<dbReference type="PROSITE" id="PS51391">
    <property type="entry name" value="CID"/>
    <property type="match status" value="1"/>
</dbReference>
<feature type="compositionally biased region" description="Polar residues" evidence="1">
    <location>
        <begin position="282"/>
        <end position="296"/>
    </location>
</feature>
<feature type="compositionally biased region" description="Polar residues" evidence="1">
    <location>
        <begin position="309"/>
        <end position="323"/>
    </location>
</feature>
<evidence type="ECO:0000313" key="4">
    <source>
        <dbReference type="Proteomes" id="UP000286921"/>
    </source>
</evidence>
<dbReference type="InterPro" id="IPR024637">
    <property type="entry name" value="Ctk3_C"/>
</dbReference>
<gene>
    <name evidence="3" type="ORF">AAWM_01536</name>
</gene>
<feature type="compositionally biased region" description="Gly residues" evidence="1">
    <location>
        <begin position="152"/>
        <end position="161"/>
    </location>
</feature>
<keyword evidence="3" id="KW-0418">Kinase</keyword>
<feature type="compositionally biased region" description="Acidic residues" evidence="1">
    <location>
        <begin position="414"/>
        <end position="434"/>
    </location>
</feature>
<feature type="compositionally biased region" description="Acidic residues" evidence="1">
    <location>
        <begin position="373"/>
        <end position="382"/>
    </location>
</feature>
<sequence>MMVDPFEVRMRFTAQLQHLNASVTSSQKAAHYALKYRDMDEDLHSCILEQLERNNMNNRANIMYFIEQFCDMATKEDHAPYVRMIQRDILRIVDCVAPADGSGAANVKHVRRVLNGLQSKEILSAETIAEIDAGLKDRETHPAHLDLEAEEGGGGGDGGGDARAKHGTPRGSKSSGMRVDKRQIEQRIEEDRERNKRLRESMWTVSGDDGDEHGKFWDEASDIGEDDFLAANEEVMERRQMIGARSSMFSQIVTAAKGLFSRQDSDESSLKNLRPTTTTTTSGAPSGIKSSSNTPKMVTATRQRKFPAEQQQSSTEPEVNGSNGKRKSEPVGAEPTETQSKNKRRKRSSLEATTQESEGKPSSNKKSKKMTEPAEEPEEQSEEEKKPSAAPAAKKHFRFDSEEPEIPEVAAVEDTTEAQQDQDDESSDDDEAPETVDNSAQLSKMRMEAKKQERARQIEEQLKRDKRKQLDELRKSQAKLAKKKEAKAEDLLSESTETLQGTTTQDARRSALPALLPDDILNAAPDVRPPTPPAEERTIMQKKPNKLRFLDKKEKPPKDARVGDVTIRVLDDGVSKKPSKTVLPPKASKTGRNAKQNWLNKSRNTGALNGLRRTTGGSSGFVRK</sequence>
<dbReference type="GO" id="GO:0016301">
    <property type="term" value="F:kinase activity"/>
    <property type="evidence" value="ECO:0007669"/>
    <property type="project" value="UniProtKB-KW"/>
</dbReference>
<feature type="compositionally biased region" description="Basic and acidic residues" evidence="1">
    <location>
        <begin position="178"/>
        <end position="200"/>
    </location>
</feature>
<dbReference type="Pfam" id="PF12350">
    <property type="entry name" value="CTK3_C"/>
    <property type="match status" value="1"/>
</dbReference>
<dbReference type="InterPro" id="IPR024638">
    <property type="entry name" value="Ctk3_N"/>
</dbReference>
<dbReference type="PANTHER" id="PTHR28291">
    <property type="entry name" value="CTD KINASE SUBUNIT GAMMA"/>
    <property type="match status" value="1"/>
</dbReference>
<protein>
    <submittedName>
        <fullName evidence="3">CTD kinase subunit gamma</fullName>
    </submittedName>
</protein>
<feature type="compositionally biased region" description="Basic residues" evidence="1">
    <location>
        <begin position="476"/>
        <end position="485"/>
    </location>
</feature>